<evidence type="ECO:0000259" key="1">
    <source>
        <dbReference type="PROSITE" id="PS50104"/>
    </source>
</evidence>
<organism evidence="2 3">
    <name type="scientific">Roseimaritima ulvae</name>
    <dbReference type="NCBI Taxonomy" id="980254"/>
    <lineage>
        <taxon>Bacteria</taxon>
        <taxon>Pseudomonadati</taxon>
        <taxon>Planctomycetota</taxon>
        <taxon>Planctomycetia</taxon>
        <taxon>Pirellulales</taxon>
        <taxon>Pirellulaceae</taxon>
        <taxon>Roseimaritima</taxon>
    </lineage>
</organism>
<dbReference type="InterPro" id="IPR000157">
    <property type="entry name" value="TIR_dom"/>
</dbReference>
<gene>
    <name evidence="2" type="ORF">UC8_33380</name>
</gene>
<dbReference type="PROSITE" id="PS50104">
    <property type="entry name" value="TIR"/>
    <property type="match status" value="1"/>
</dbReference>
<sequence>MAELFFSYSHKDESVRDELETHLVMLKRQGVIDTWHDRRIVAGDEFDGQISERLESADIILLLVSPYFLASNYCYDVELKRAMEKHEEGSARVIPVIVDPCDWHPTPFGKLLAMPRDGKPISKFPNIHDAFLEVTNAVRRAVSPSAETTISEPESLGAEQDATLVHERPRSSNLRVKKNFSERDKDKYREETFQYIASFFEGSLSELESRNESIEIAFKRVDGNTFTAMIYEHGTIRSECSISLSKSFGGNSIVYSSDTASRGNSFNNMLSVVDDGTSLGWSTSMMFGHREGSNEQLTQAGAAEAFWSTLIAPLQR</sequence>
<dbReference type="RefSeq" id="WP_068133586.1">
    <property type="nucleotide sequence ID" value="NZ_CP042914.1"/>
</dbReference>
<dbReference type="Pfam" id="PF13676">
    <property type="entry name" value="TIR_2"/>
    <property type="match status" value="1"/>
</dbReference>
<dbReference type="KEGG" id="rul:UC8_33380"/>
<feature type="domain" description="TIR" evidence="1">
    <location>
        <begin position="1"/>
        <end position="142"/>
    </location>
</feature>
<evidence type="ECO:0000313" key="3">
    <source>
        <dbReference type="Proteomes" id="UP000325286"/>
    </source>
</evidence>
<dbReference type="Proteomes" id="UP000325286">
    <property type="component" value="Chromosome"/>
</dbReference>
<dbReference type="Gene3D" id="3.40.50.10140">
    <property type="entry name" value="Toll/interleukin-1 receptor homology (TIR) domain"/>
    <property type="match status" value="1"/>
</dbReference>
<dbReference type="OrthoDB" id="1426235at2"/>
<dbReference type="GO" id="GO:0007165">
    <property type="term" value="P:signal transduction"/>
    <property type="evidence" value="ECO:0007669"/>
    <property type="project" value="InterPro"/>
</dbReference>
<evidence type="ECO:0000313" key="2">
    <source>
        <dbReference type="EMBL" id="QEG41319.1"/>
    </source>
</evidence>
<accession>A0A5B9QTQ6</accession>
<dbReference type="AlphaFoldDB" id="A0A5B9QTQ6"/>
<protein>
    <recommendedName>
        <fullName evidence="1">TIR domain-containing protein</fullName>
    </recommendedName>
</protein>
<dbReference type="SUPFAM" id="SSF52200">
    <property type="entry name" value="Toll/Interleukin receptor TIR domain"/>
    <property type="match status" value="1"/>
</dbReference>
<name>A0A5B9QTQ6_9BACT</name>
<proteinExistence type="predicted"/>
<keyword evidence="3" id="KW-1185">Reference proteome</keyword>
<reference evidence="2 3" key="1">
    <citation type="submission" date="2019-08" db="EMBL/GenBank/DDBJ databases">
        <title>Deep-cultivation of Planctomycetes and their phenomic and genomic characterization uncovers novel biology.</title>
        <authorList>
            <person name="Wiegand S."/>
            <person name="Jogler M."/>
            <person name="Boedeker C."/>
            <person name="Pinto D."/>
            <person name="Vollmers J."/>
            <person name="Rivas-Marin E."/>
            <person name="Kohn T."/>
            <person name="Peeters S.H."/>
            <person name="Heuer A."/>
            <person name="Rast P."/>
            <person name="Oberbeckmann S."/>
            <person name="Bunk B."/>
            <person name="Jeske O."/>
            <person name="Meyerdierks A."/>
            <person name="Storesund J.E."/>
            <person name="Kallscheuer N."/>
            <person name="Luecker S."/>
            <person name="Lage O.M."/>
            <person name="Pohl T."/>
            <person name="Merkel B.J."/>
            <person name="Hornburger P."/>
            <person name="Mueller R.-W."/>
            <person name="Bruemmer F."/>
            <person name="Labrenz M."/>
            <person name="Spormann A.M."/>
            <person name="Op den Camp H."/>
            <person name="Overmann J."/>
            <person name="Amann R."/>
            <person name="Jetten M.S.M."/>
            <person name="Mascher T."/>
            <person name="Medema M.H."/>
            <person name="Devos D.P."/>
            <person name="Kaster A.-K."/>
            <person name="Ovreas L."/>
            <person name="Rohde M."/>
            <person name="Galperin M.Y."/>
            <person name="Jogler C."/>
        </authorList>
    </citation>
    <scope>NUCLEOTIDE SEQUENCE [LARGE SCALE GENOMIC DNA]</scope>
    <source>
        <strain evidence="2 3">UC8</strain>
    </source>
</reference>
<dbReference type="EMBL" id="CP042914">
    <property type="protein sequence ID" value="QEG41319.1"/>
    <property type="molecule type" value="Genomic_DNA"/>
</dbReference>
<dbReference type="InterPro" id="IPR035897">
    <property type="entry name" value="Toll_tir_struct_dom_sf"/>
</dbReference>
<dbReference type="SMART" id="SM00255">
    <property type="entry name" value="TIR"/>
    <property type="match status" value="1"/>
</dbReference>